<dbReference type="RefSeq" id="WP_042626821.1">
    <property type="nucleotide sequence ID" value="NZ_CP002581.1"/>
</dbReference>
<name>A0A0B6S132_BURPL</name>
<dbReference type="InterPro" id="IPR000326">
    <property type="entry name" value="PAP2/HPO"/>
</dbReference>
<accession>A0A0B6S132</accession>
<evidence type="ECO:0000313" key="4">
    <source>
        <dbReference type="Proteomes" id="UP000031838"/>
    </source>
</evidence>
<keyword evidence="4" id="KW-1185">Reference proteome</keyword>
<feature type="transmembrane region" description="Helical" evidence="1">
    <location>
        <begin position="150"/>
        <end position="168"/>
    </location>
</feature>
<dbReference type="GO" id="GO:0050380">
    <property type="term" value="F:undecaprenyl-diphosphatase activity"/>
    <property type="evidence" value="ECO:0007669"/>
    <property type="project" value="InterPro"/>
</dbReference>
<feature type="transmembrane region" description="Helical" evidence="1">
    <location>
        <begin position="25"/>
        <end position="48"/>
    </location>
</feature>
<dbReference type="GO" id="GO:0005886">
    <property type="term" value="C:plasma membrane"/>
    <property type="evidence" value="ECO:0007669"/>
    <property type="project" value="InterPro"/>
</dbReference>
<keyword evidence="1" id="KW-0812">Transmembrane</keyword>
<reference evidence="4" key="1">
    <citation type="submission" date="2011-03" db="EMBL/GenBank/DDBJ databases">
        <authorList>
            <person name="Voget S."/>
            <person name="Streit W.R."/>
            <person name="Jaeger K.E."/>
            <person name="Daniel R."/>
        </authorList>
    </citation>
    <scope>NUCLEOTIDE SEQUENCE [LARGE SCALE GENOMIC DNA]</scope>
    <source>
        <strain evidence="4">PG1</strain>
    </source>
</reference>
<dbReference type="SUPFAM" id="SSF48317">
    <property type="entry name" value="Acid phosphatase/Vanadium-dependent haloperoxidase"/>
    <property type="match status" value="1"/>
</dbReference>
<evidence type="ECO:0000313" key="3">
    <source>
        <dbReference type="EMBL" id="AJK48124.1"/>
    </source>
</evidence>
<feature type="domain" description="Phosphatidic acid phosphatase type 2/haloperoxidase" evidence="2">
    <location>
        <begin position="55"/>
        <end position="165"/>
    </location>
</feature>
<dbReference type="SMART" id="SM00014">
    <property type="entry name" value="acidPPc"/>
    <property type="match status" value="1"/>
</dbReference>
<dbReference type="KEGG" id="bgp:BGL_2c00240"/>
<dbReference type="Pfam" id="PF01569">
    <property type="entry name" value="PAP2"/>
    <property type="match status" value="1"/>
</dbReference>
<dbReference type="InterPro" id="IPR033879">
    <property type="entry name" value="UPP_Pase"/>
</dbReference>
<organism evidence="3 4">
    <name type="scientific">Burkholderia plantarii</name>
    <dbReference type="NCBI Taxonomy" id="41899"/>
    <lineage>
        <taxon>Bacteria</taxon>
        <taxon>Pseudomonadati</taxon>
        <taxon>Pseudomonadota</taxon>
        <taxon>Betaproteobacteria</taxon>
        <taxon>Burkholderiales</taxon>
        <taxon>Burkholderiaceae</taxon>
        <taxon>Burkholderia</taxon>
    </lineage>
</organism>
<gene>
    <name evidence="3" type="ORF">BGL_2c00240</name>
</gene>
<keyword evidence="1" id="KW-1133">Transmembrane helix</keyword>
<protein>
    <submittedName>
        <fullName evidence="3">Putative phosphoesterase, PA-phosphatase-like protein</fullName>
    </submittedName>
</protein>
<dbReference type="CDD" id="cd03385">
    <property type="entry name" value="PAP2_BcrC_like"/>
    <property type="match status" value="1"/>
</dbReference>
<proteinExistence type="predicted"/>
<sequence>MPNLDLAMFSALNAGRDPQPAVMHLAVFAADWLVGVVPLLLAALWLAGTRPVRRAAIAAAVSAGLALLVAQLVSNCWYSPRPFALGIGTQLIAHVPDSAFPSHHMAFIWSVAARLWLSRTTRALGVATAIDALLVAWARVYAGVHWPLDMVGGALTGSVAALLVQRYGGALVARIERAGEVARMIATGNLRGR</sequence>
<dbReference type="InterPro" id="IPR036938">
    <property type="entry name" value="PAP2/HPO_sf"/>
</dbReference>
<reference evidence="3 4" key="2">
    <citation type="journal article" date="2016" name="Appl. Microbiol. Biotechnol.">
        <title>Mutations improving production and secretion of extracellular lipase by Burkholderia glumae PG1.</title>
        <authorList>
            <person name="Knapp A."/>
            <person name="Voget S."/>
            <person name="Gao R."/>
            <person name="Zaburannyi N."/>
            <person name="Krysciak D."/>
            <person name="Breuer M."/>
            <person name="Hauer B."/>
            <person name="Streit W.R."/>
            <person name="Muller R."/>
            <person name="Daniel R."/>
            <person name="Jaeger K.E."/>
        </authorList>
    </citation>
    <scope>NUCLEOTIDE SEQUENCE [LARGE SCALE GENOMIC DNA]</scope>
    <source>
        <strain evidence="3 4">PG1</strain>
    </source>
</reference>
<dbReference type="Proteomes" id="UP000031838">
    <property type="component" value="Chromosome 2"/>
</dbReference>
<dbReference type="EMBL" id="CP002581">
    <property type="protein sequence ID" value="AJK48124.1"/>
    <property type="molecule type" value="Genomic_DNA"/>
</dbReference>
<dbReference type="AlphaFoldDB" id="A0A0B6S132"/>
<dbReference type="Gene3D" id="1.20.144.10">
    <property type="entry name" value="Phosphatidic acid phosphatase type 2/haloperoxidase"/>
    <property type="match status" value="1"/>
</dbReference>
<evidence type="ECO:0000256" key="1">
    <source>
        <dbReference type="SAM" id="Phobius"/>
    </source>
</evidence>
<dbReference type="HOGENOM" id="CLU_072573_8_2_4"/>
<feature type="transmembrane region" description="Helical" evidence="1">
    <location>
        <begin position="55"/>
        <end position="80"/>
    </location>
</feature>
<keyword evidence="1" id="KW-0472">Membrane</keyword>
<evidence type="ECO:0000259" key="2">
    <source>
        <dbReference type="SMART" id="SM00014"/>
    </source>
</evidence>